<dbReference type="PROSITE" id="PS50995">
    <property type="entry name" value="HTH_MARR_2"/>
    <property type="match status" value="1"/>
</dbReference>
<dbReference type="InterPro" id="IPR000835">
    <property type="entry name" value="HTH_MarR-typ"/>
</dbReference>
<dbReference type="PANTHER" id="PTHR33164">
    <property type="entry name" value="TRANSCRIPTIONAL REGULATOR, MARR FAMILY"/>
    <property type="match status" value="1"/>
</dbReference>
<evidence type="ECO:0000313" key="2">
    <source>
        <dbReference type="EMBL" id="GAA1832274.1"/>
    </source>
</evidence>
<sequence>MAGMHEHGGPPAAFGSFDEEAVARLRKAIGRMARALNQSATLEDLTPTQASVLQLVVVRGRVGLSELAGIEGINPTMLSRVVSRLDTLGLIERSADEADQRAVVVAPTEAGREASLHIRDQRTRELLAVVEQLSGDTAATLLAALPAFEALAEAMRRPATERTP</sequence>
<name>A0ABN2MQJ8_9PSEU</name>
<accession>A0ABN2MQJ8</accession>
<feature type="domain" description="HTH marR-type" evidence="1">
    <location>
        <begin position="22"/>
        <end position="150"/>
    </location>
</feature>
<dbReference type="Pfam" id="PF01047">
    <property type="entry name" value="MarR"/>
    <property type="match status" value="1"/>
</dbReference>
<dbReference type="SMART" id="SM00347">
    <property type="entry name" value="HTH_MARR"/>
    <property type="match status" value="1"/>
</dbReference>
<dbReference type="InterPro" id="IPR039422">
    <property type="entry name" value="MarR/SlyA-like"/>
</dbReference>
<evidence type="ECO:0000259" key="1">
    <source>
        <dbReference type="PROSITE" id="PS50995"/>
    </source>
</evidence>
<organism evidence="2 3">
    <name type="scientific">Pseudonocardia ailaonensis</name>
    <dbReference type="NCBI Taxonomy" id="367279"/>
    <lineage>
        <taxon>Bacteria</taxon>
        <taxon>Bacillati</taxon>
        <taxon>Actinomycetota</taxon>
        <taxon>Actinomycetes</taxon>
        <taxon>Pseudonocardiales</taxon>
        <taxon>Pseudonocardiaceae</taxon>
        <taxon>Pseudonocardia</taxon>
    </lineage>
</organism>
<dbReference type="PANTHER" id="PTHR33164:SF57">
    <property type="entry name" value="MARR-FAMILY TRANSCRIPTIONAL REGULATOR"/>
    <property type="match status" value="1"/>
</dbReference>
<dbReference type="Proteomes" id="UP001500449">
    <property type="component" value="Unassembled WGS sequence"/>
</dbReference>
<keyword evidence="3" id="KW-1185">Reference proteome</keyword>
<protein>
    <recommendedName>
        <fullName evidence="1">HTH marR-type domain-containing protein</fullName>
    </recommendedName>
</protein>
<dbReference type="InterPro" id="IPR036388">
    <property type="entry name" value="WH-like_DNA-bd_sf"/>
</dbReference>
<evidence type="ECO:0000313" key="3">
    <source>
        <dbReference type="Proteomes" id="UP001500449"/>
    </source>
</evidence>
<dbReference type="EMBL" id="BAAAQK010000003">
    <property type="protein sequence ID" value="GAA1832274.1"/>
    <property type="molecule type" value="Genomic_DNA"/>
</dbReference>
<dbReference type="InterPro" id="IPR036390">
    <property type="entry name" value="WH_DNA-bd_sf"/>
</dbReference>
<proteinExistence type="predicted"/>
<reference evidence="2 3" key="1">
    <citation type="journal article" date="2019" name="Int. J. Syst. Evol. Microbiol.">
        <title>The Global Catalogue of Microorganisms (GCM) 10K type strain sequencing project: providing services to taxonomists for standard genome sequencing and annotation.</title>
        <authorList>
            <consortium name="The Broad Institute Genomics Platform"/>
            <consortium name="The Broad Institute Genome Sequencing Center for Infectious Disease"/>
            <person name="Wu L."/>
            <person name="Ma J."/>
        </authorList>
    </citation>
    <scope>NUCLEOTIDE SEQUENCE [LARGE SCALE GENOMIC DNA]</scope>
    <source>
        <strain evidence="2 3">JCM 16009</strain>
    </source>
</reference>
<gene>
    <name evidence="2" type="ORF">GCM10009836_07930</name>
</gene>
<comment type="caution">
    <text evidence="2">The sequence shown here is derived from an EMBL/GenBank/DDBJ whole genome shotgun (WGS) entry which is preliminary data.</text>
</comment>
<dbReference type="Gene3D" id="1.10.10.10">
    <property type="entry name" value="Winged helix-like DNA-binding domain superfamily/Winged helix DNA-binding domain"/>
    <property type="match status" value="1"/>
</dbReference>
<dbReference type="SUPFAM" id="SSF46785">
    <property type="entry name" value="Winged helix' DNA-binding domain"/>
    <property type="match status" value="1"/>
</dbReference>